<proteinExistence type="predicted"/>
<organism evidence="2 3">
    <name type="scientific">Colletotrichum destructivum</name>
    <dbReference type="NCBI Taxonomy" id="34406"/>
    <lineage>
        <taxon>Eukaryota</taxon>
        <taxon>Fungi</taxon>
        <taxon>Dikarya</taxon>
        <taxon>Ascomycota</taxon>
        <taxon>Pezizomycotina</taxon>
        <taxon>Sordariomycetes</taxon>
        <taxon>Hypocreomycetidae</taxon>
        <taxon>Glomerellales</taxon>
        <taxon>Glomerellaceae</taxon>
        <taxon>Colletotrichum</taxon>
        <taxon>Colletotrichum destructivum species complex</taxon>
    </lineage>
</organism>
<gene>
    <name evidence="2" type="ORF">CDEST_14747</name>
</gene>
<dbReference type="KEGG" id="cdet:87951247"/>
<evidence type="ECO:0000313" key="2">
    <source>
        <dbReference type="EMBL" id="WQF89733.1"/>
    </source>
</evidence>
<dbReference type="GeneID" id="87951247"/>
<dbReference type="RefSeq" id="XP_062786954.1">
    <property type="nucleotide sequence ID" value="XM_062930903.1"/>
</dbReference>
<reference evidence="3" key="1">
    <citation type="journal article" date="2023" name="bioRxiv">
        <title>Complete genome of the Medicago anthracnose fungus, Colletotrichum destructivum, reveals a mini-chromosome-like region within a core chromosome.</title>
        <authorList>
            <person name="Lapalu N."/>
            <person name="Simon A."/>
            <person name="Lu A."/>
            <person name="Plaumann P.-L."/>
            <person name="Amselem J."/>
            <person name="Pigne S."/>
            <person name="Auger A."/>
            <person name="Koch C."/>
            <person name="Dallery J.-F."/>
            <person name="O'Connell R.J."/>
        </authorList>
    </citation>
    <scope>NUCLEOTIDE SEQUENCE [LARGE SCALE GENOMIC DNA]</scope>
    <source>
        <strain evidence="3">CBS 520.97</strain>
    </source>
</reference>
<keyword evidence="3" id="KW-1185">Reference proteome</keyword>
<dbReference type="EMBL" id="CP137314">
    <property type="protein sequence ID" value="WQF89733.1"/>
    <property type="molecule type" value="Genomic_DNA"/>
</dbReference>
<dbReference type="Proteomes" id="UP001322277">
    <property type="component" value="Chromosome 10"/>
</dbReference>
<evidence type="ECO:0000256" key="1">
    <source>
        <dbReference type="SAM" id="MobiDB-lite"/>
    </source>
</evidence>
<accession>A0AAX4J2X5</accession>
<protein>
    <submittedName>
        <fullName evidence="2">Uncharacterized protein</fullName>
    </submittedName>
</protein>
<name>A0AAX4J2X5_9PEZI</name>
<feature type="compositionally biased region" description="Low complexity" evidence="1">
    <location>
        <begin position="29"/>
        <end position="40"/>
    </location>
</feature>
<feature type="region of interest" description="Disordered" evidence="1">
    <location>
        <begin position="1"/>
        <end position="40"/>
    </location>
</feature>
<evidence type="ECO:0000313" key="3">
    <source>
        <dbReference type="Proteomes" id="UP001322277"/>
    </source>
</evidence>
<sequence>MEFHRIARTGVRTSGERHSTLCLPRGTGPSPHLSNSPSLPSFPWLQYPEW</sequence>
<dbReference type="AlphaFoldDB" id="A0AAX4J2X5"/>